<dbReference type="Proteomes" id="UP000377803">
    <property type="component" value="Chromosome"/>
</dbReference>
<dbReference type="RefSeq" id="WP_153550643.1">
    <property type="nucleotide sequence ID" value="NZ_CP040089.1"/>
</dbReference>
<dbReference type="GeneID" id="42365419"/>
<keyword evidence="1" id="KW-0472">Membrane</keyword>
<feature type="transmembrane region" description="Helical" evidence="1">
    <location>
        <begin position="31"/>
        <end position="55"/>
    </location>
</feature>
<keyword evidence="1" id="KW-1133">Transmembrane helix</keyword>
<protein>
    <submittedName>
        <fullName evidence="2">Uncharacterized protein</fullName>
    </submittedName>
</protein>
<accession>A0A5Q0UJ93</accession>
<gene>
    <name evidence="2" type="ORF">LC1Nh_1025</name>
</gene>
<evidence type="ECO:0000313" key="3">
    <source>
        <dbReference type="Proteomes" id="UP000377803"/>
    </source>
</evidence>
<reference evidence="3" key="1">
    <citation type="submission" date="2019-05" db="EMBL/GenBank/DDBJ databases">
        <title>Candidatus Nanohalobium constans, a novel model system to study the DPANN nano-sized archaea: genomic and physiological characterization of a nanoarchaeon co-cultured with its chitinotrophic host.</title>
        <authorList>
            <person name="La Cono V."/>
            <person name="Arcadi E."/>
            <person name="Crisafi F."/>
            <person name="Denaro R."/>
            <person name="La Spada G."/>
            <person name="Messina E."/>
            <person name="Smedile F."/>
            <person name="Toshchakov S.V."/>
            <person name="Shevchenko M.A."/>
            <person name="Golyshin P.N."/>
            <person name="Golyshina O.V."/>
            <person name="Ferrer M."/>
            <person name="Rohde M."/>
            <person name="Mushegian A."/>
            <person name="Sorokin D.Y."/>
            <person name="Giuliano L."/>
            <person name="Yakimov M.M."/>
        </authorList>
    </citation>
    <scope>NUCLEOTIDE SEQUENCE [LARGE SCALE GENOMIC DNA]</scope>
    <source>
        <strain evidence="3">LC1Nh</strain>
    </source>
</reference>
<name>A0A5Q0UJ93_9ARCH</name>
<dbReference type="EMBL" id="CP040089">
    <property type="protein sequence ID" value="QGA80899.1"/>
    <property type="molecule type" value="Genomic_DNA"/>
</dbReference>
<dbReference type="AlphaFoldDB" id="A0A5Q0UJ93"/>
<organism evidence="2 3">
    <name type="scientific">Candidatus Nanohalobium constans</name>
    <dbReference type="NCBI Taxonomy" id="2565781"/>
    <lineage>
        <taxon>Archaea</taxon>
        <taxon>Candidatus Nanohalarchaeota</taxon>
        <taxon>Candidatus Nanohalobia</taxon>
        <taxon>Candidatus Nanohalobiales</taxon>
        <taxon>Candidatus Nanohalobiaceae</taxon>
        <taxon>Candidatus Nanohalobium</taxon>
    </lineage>
</organism>
<sequence>MRKELGILTCLLAVTVDPVAGAGSSGEAVSGFMVLIGLLSPFIASAVTSLFYNYLKDCS</sequence>
<dbReference type="KEGG" id="ncon:LC1Nh_1025"/>
<keyword evidence="1" id="KW-0812">Transmembrane</keyword>
<evidence type="ECO:0000256" key="1">
    <source>
        <dbReference type="SAM" id="Phobius"/>
    </source>
</evidence>
<keyword evidence="3" id="KW-1185">Reference proteome</keyword>
<proteinExistence type="predicted"/>
<evidence type="ECO:0000313" key="2">
    <source>
        <dbReference type="EMBL" id="QGA80899.1"/>
    </source>
</evidence>